<evidence type="ECO:0000313" key="3">
    <source>
        <dbReference type="EMBL" id="GJJ73214.1"/>
    </source>
</evidence>
<dbReference type="OrthoDB" id="405996at2759"/>
<name>A0A9P3HAK4_9FUNG</name>
<gene>
    <name evidence="3" type="ORF">EMPS_05572</name>
</gene>
<reference evidence="3" key="2">
    <citation type="journal article" date="2022" name="Microbiol. Resour. Announc.">
        <title>Whole-Genome Sequence of Entomortierella parvispora E1425, a Mucoromycotan Fungus Associated with Burkholderiaceae-Related Endosymbiotic Bacteria.</title>
        <authorList>
            <person name="Herlambang A."/>
            <person name="Guo Y."/>
            <person name="Takashima Y."/>
            <person name="Narisawa K."/>
            <person name="Ohta H."/>
            <person name="Nishizawa T."/>
        </authorList>
    </citation>
    <scope>NUCLEOTIDE SEQUENCE</scope>
    <source>
        <strain evidence="3">E1425</strain>
    </source>
</reference>
<dbReference type="Proteomes" id="UP000827284">
    <property type="component" value="Unassembled WGS sequence"/>
</dbReference>
<feature type="compositionally biased region" description="Low complexity" evidence="1">
    <location>
        <begin position="437"/>
        <end position="461"/>
    </location>
</feature>
<dbReference type="GO" id="GO:0046856">
    <property type="term" value="P:phosphatidylinositol dephosphorylation"/>
    <property type="evidence" value="ECO:0007669"/>
    <property type="project" value="TreeGrafter"/>
</dbReference>
<feature type="compositionally biased region" description="Polar residues" evidence="1">
    <location>
        <begin position="1533"/>
        <end position="1545"/>
    </location>
</feature>
<dbReference type="Pfam" id="PF12456">
    <property type="entry name" value="hSac2"/>
    <property type="match status" value="1"/>
</dbReference>
<feature type="region of interest" description="Disordered" evidence="1">
    <location>
        <begin position="1458"/>
        <end position="1598"/>
    </location>
</feature>
<evidence type="ECO:0000256" key="1">
    <source>
        <dbReference type="SAM" id="MobiDB-lite"/>
    </source>
</evidence>
<dbReference type="InterPro" id="IPR002013">
    <property type="entry name" value="SAC_dom"/>
</dbReference>
<feature type="compositionally biased region" description="Acidic residues" evidence="1">
    <location>
        <begin position="1245"/>
        <end position="1261"/>
    </location>
</feature>
<reference evidence="3" key="1">
    <citation type="submission" date="2021-11" db="EMBL/GenBank/DDBJ databases">
        <authorList>
            <person name="Herlambang A."/>
            <person name="Guo Y."/>
            <person name="Takashima Y."/>
            <person name="Nishizawa T."/>
        </authorList>
    </citation>
    <scope>NUCLEOTIDE SEQUENCE</scope>
    <source>
        <strain evidence="3">E1425</strain>
    </source>
</reference>
<feature type="compositionally biased region" description="Low complexity" evidence="1">
    <location>
        <begin position="1548"/>
        <end position="1572"/>
    </location>
</feature>
<feature type="region of interest" description="Disordered" evidence="1">
    <location>
        <begin position="1243"/>
        <end position="1287"/>
    </location>
</feature>
<dbReference type="GO" id="GO:0005783">
    <property type="term" value="C:endoplasmic reticulum"/>
    <property type="evidence" value="ECO:0007669"/>
    <property type="project" value="TreeGrafter"/>
</dbReference>
<feature type="region of interest" description="Disordered" evidence="1">
    <location>
        <begin position="1"/>
        <end position="25"/>
    </location>
</feature>
<dbReference type="PANTHER" id="PTHR45662:SF7">
    <property type="entry name" value="SACI DOMAIN PROTEIN (AFU_ORTHOLOGUE AFUA_1G15890)"/>
    <property type="match status" value="1"/>
</dbReference>
<feature type="compositionally biased region" description="Low complexity" evidence="1">
    <location>
        <begin position="1088"/>
        <end position="1099"/>
    </location>
</feature>
<dbReference type="Pfam" id="PF02383">
    <property type="entry name" value="Syja_N"/>
    <property type="match status" value="1"/>
</dbReference>
<feature type="region of interest" description="Disordered" evidence="1">
    <location>
        <begin position="63"/>
        <end position="100"/>
    </location>
</feature>
<evidence type="ECO:0000313" key="4">
    <source>
        <dbReference type="Proteomes" id="UP000827284"/>
    </source>
</evidence>
<keyword evidence="4" id="KW-1185">Reference proteome</keyword>
<dbReference type="InterPro" id="IPR022158">
    <property type="entry name" value="Inositol_phosphatase"/>
</dbReference>
<organism evidence="3 4">
    <name type="scientific">Entomortierella parvispora</name>
    <dbReference type="NCBI Taxonomy" id="205924"/>
    <lineage>
        <taxon>Eukaryota</taxon>
        <taxon>Fungi</taxon>
        <taxon>Fungi incertae sedis</taxon>
        <taxon>Mucoromycota</taxon>
        <taxon>Mortierellomycotina</taxon>
        <taxon>Mortierellomycetes</taxon>
        <taxon>Mortierellales</taxon>
        <taxon>Mortierellaceae</taxon>
        <taxon>Entomortierella</taxon>
    </lineage>
</organism>
<feature type="region of interest" description="Disordered" evidence="1">
    <location>
        <begin position="1088"/>
        <end position="1114"/>
    </location>
</feature>
<feature type="compositionally biased region" description="Low complexity" evidence="1">
    <location>
        <begin position="1462"/>
        <end position="1474"/>
    </location>
</feature>
<dbReference type="PROSITE" id="PS50275">
    <property type="entry name" value="SAC"/>
    <property type="match status" value="1"/>
</dbReference>
<evidence type="ECO:0000259" key="2">
    <source>
        <dbReference type="PROSITE" id="PS50275"/>
    </source>
</evidence>
<dbReference type="GO" id="GO:0043812">
    <property type="term" value="F:phosphatidylinositol-4-phosphate phosphatase activity"/>
    <property type="evidence" value="ECO:0007669"/>
    <property type="project" value="TreeGrafter"/>
</dbReference>
<feature type="compositionally biased region" description="Acidic residues" evidence="1">
    <location>
        <begin position="1504"/>
        <end position="1516"/>
    </location>
</feature>
<sequence>MDNTQAPPTSSLPPPPRDLSNEVPLKDLDWAKLQRPARPYARVQLTVEPDRFVLQPLIDLSSTAHHATSPQESGQNSSNCDGKKDLGNDEEGTSDEKQQEHVQILFRTEREDDLLRQHKEEQHVQGTTTSTLDQDQDQVTDHIDQGHQEVDHGLKEEHMHHSATGAPSVEPLTTSDAPGPSSGRVSFVEPGTYTRSTGARDYVIYGCIGLLDLHTGPHLIVIASVKALGDIEDMAVFAIDKVAILPMNAHESTQVLDRLAQALDLSAGSANLQAQILDSESSSTLATSTTGTPVPETETLTANLEETVLAIPIKSPKIRFSFLGLKQEKVLQKSASSPNIPVKETLEDPASVGSPSSPLSPKRVSFEVPRLKIDGENTGEDGIQSPMAAASKAGQPGFFTKLKESMKARKSMDEMAGLQLVDPDLDAQTPAILEVNSETTSPQQQSEEQPTITIDTSSSPPASRPPASPRSPSALDAAEKFVLNSTKQLADWGEETVAGVLKSSTTFSLSKTAKATEDKSQEKEASENTQAKVLGLAPVTGGAGGEEAERNKSLDRRVIREMSSIFGTGFYFSTELNLLSSMQKRSDYAREHPAEEIPLWYQVDRRFWWNEHLSKEFLEIEANGYILPIMQGYVEIEQCEIEEQPFEFTLISRRSKERSGLRYQRRGIDETGNTANFVETEQLLRITRDDSDHQVSFVQTRGSIPLFWSQSPYRLKPIPIMERSEEENDEGFQKHVHSQIDQYGRQILISLVEQHGREVIAGSAYTHHVKKLAEPQVRYVEFDFHEQCRGMKYENIDRLIKSLEVPIHELGYCWLAPRNDGVDRGDDASFERLYDQKGVIRTNCMDCLDRTNVVQSAVGRHILNHQLLRLGIASFPDKGLSVYEDFENVFNHIWANNGDAISREYAGTSALKGDFTRTGKRNLQGMVNDATNSIARMYQNTFKDYFRQAAIDYLLGKADVDVFRNLQTTAFGTAVVPAPILPPVTEQPQQQIHSSASEPALPSLLLAQNGSVSAAGSKSVGLLPSLIPMEQGQQESSLPDEKSEEAWVRVREAAIETSAEIVISPGEERWKGWTFICCSNEISSALTSASSPYSSPQQPSKRKNTSASSSPLRKKSAWSKVIPLVDSLDSKKTDAEKEEHSPVFYDEKIVLLTEKALYICTYDYDMEKVLEFWRLALEKMTGIDKGAYFVTAQDASRLGQDPLENYGFAVIYRASAAGETLRVNSGSVRNRRMMGVHWTPLSEATDLEQVQEEEETGDDEGQTVSEGRPATHVNGSSSAVVSEAEDGRSAKSILKGEAKDFNTVRFKIVKHPETSIVPFVSSSSISNSTSLQQKANPSGYKRTAQDCVEWVVTEIVQARCELISVAEKGLGSGSNAKDGSETPPPPGNTSQHGASPSEEYTGLQSEVQVDLVIRDRVLQSLEMAAQLEGGSSSATVSNPIKKSKKSFSSFFTSSLALNKATQQQQQQQQQPQEQARSSLFPPQPASNNNKSWLKKFSFGNTSSTDDDFEDTDEEDTLERQQRRRFRKVVTKDSGPSLNPSETQGLVTAAAAAEAHLQQKQRQQPQEPSAQAPNGVDSSVSSLAPSFGQSFGGQRNSGGVFAKFKQAVKNL</sequence>
<dbReference type="PANTHER" id="PTHR45662">
    <property type="entry name" value="PHOSPHATIDYLINOSITIDE PHOSPHATASE SAC1"/>
    <property type="match status" value="1"/>
</dbReference>
<accession>A0A9P3HAK4</accession>
<feature type="region of interest" description="Disordered" evidence="1">
    <location>
        <begin position="1370"/>
        <end position="1401"/>
    </location>
</feature>
<feature type="region of interest" description="Disordered" evidence="1">
    <location>
        <begin position="333"/>
        <end position="362"/>
    </location>
</feature>
<proteinExistence type="predicted"/>
<feature type="compositionally biased region" description="Basic and acidic residues" evidence="1">
    <location>
        <begin position="514"/>
        <end position="526"/>
    </location>
</feature>
<feature type="compositionally biased region" description="Polar residues" evidence="1">
    <location>
        <begin position="63"/>
        <end position="80"/>
    </location>
</feature>
<feature type="domain" description="SAC" evidence="2">
    <location>
        <begin position="569"/>
        <end position="907"/>
    </location>
</feature>
<protein>
    <submittedName>
        <fullName evidence="3">Phosphatidylinositol 4-phosphatase</fullName>
    </submittedName>
</protein>
<feature type="region of interest" description="Disordered" evidence="1">
    <location>
        <begin position="436"/>
        <end position="474"/>
    </location>
</feature>
<feature type="compositionally biased region" description="Polar residues" evidence="1">
    <location>
        <begin position="1575"/>
        <end position="1593"/>
    </location>
</feature>
<comment type="caution">
    <text evidence="3">The sequence shown here is derived from an EMBL/GenBank/DDBJ whole genome shotgun (WGS) entry which is preliminary data.</text>
</comment>
<dbReference type="EMBL" id="BQFW01000007">
    <property type="protein sequence ID" value="GJJ73214.1"/>
    <property type="molecule type" value="Genomic_DNA"/>
</dbReference>
<feature type="region of interest" description="Disordered" evidence="1">
    <location>
        <begin position="156"/>
        <end position="191"/>
    </location>
</feature>
<feature type="region of interest" description="Disordered" evidence="1">
    <location>
        <begin position="508"/>
        <end position="528"/>
    </location>
</feature>